<dbReference type="CDD" id="cd00254">
    <property type="entry name" value="LT-like"/>
    <property type="match status" value="1"/>
</dbReference>
<reference evidence="5" key="1">
    <citation type="journal article" date="2019" name="Int. J. Syst. Evol. Microbiol.">
        <title>The Global Catalogue of Microorganisms (GCM) 10K type strain sequencing project: providing services to taxonomists for standard genome sequencing and annotation.</title>
        <authorList>
            <consortium name="The Broad Institute Genomics Platform"/>
            <consortium name="The Broad Institute Genome Sequencing Center for Infectious Disease"/>
            <person name="Wu L."/>
            <person name="Ma J."/>
        </authorList>
    </citation>
    <scope>NUCLEOTIDE SEQUENCE [LARGE SCALE GENOMIC DNA]</scope>
    <source>
        <strain evidence="5">ICMP 19515</strain>
    </source>
</reference>
<evidence type="ECO:0000256" key="1">
    <source>
        <dbReference type="ARBA" id="ARBA00007734"/>
    </source>
</evidence>
<evidence type="ECO:0000313" key="5">
    <source>
        <dbReference type="Proteomes" id="UP001595648"/>
    </source>
</evidence>
<name>A0ABV7MJ78_9HYPH</name>
<gene>
    <name evidence="4" type="ORF">ACFOJ9_06285</name>
</gene>
<evidence type="ECO:0000256" key="2">
    <source>
        <dbReference type="ARBA" id="ARBA00009387"/>
    </source>
</evidence>
<comment type="similarity">
    <text evidence="1">Belongs to the transglycosylase Slt family.</text>
</comment>
<protein>
    <submittedName>
        <fullName evidence="4">Lytic transglycosylase domain-containing protein</fullName>
    </submittedName>
</protein>
<organism evidence="4 5">
    <name type="scientific">Mesorhizobium cantuariense</name>
    <dbReference type="NCBI Taxonomy" id="1300275"/>
    <lineage>
        <taxon>Bacteria</taxon>
        <taxon>Pseudomonadati</taxon>
        <taxon>Pseudomonadota</taxon>
        <taxon>Alphaproteobacteria</taxon>
        <taxon>Hyphomicrobiales</taxon>
        <taxon>Phyllobacteriaceae</taxon>
        <taxon>Mesorhizobium</taxon>
    </lineage>
</organism>
<dbReference type="InterPro" id="IPR023346">
    <property type="entry name" value="Lysozyme-like_dom_sf"/>
</dbReference>
<dbReference type="Proteomes" id="UP001595648">
    <property type="component" value="Unassembled WGS sequence"/>
</dbReference>
<keyword evidence="5" id="KW-1185">Reference proteome</keyword>
<feature type="domain" description="Transglycosylase SLT" evidence="3">
    <location>
        <begin position="137"/>
        <end position="237"/>
    </location>
</feature>
<comment type="caution">
    <text evidence="4">The sequence shown here is derived from an EMBL/GenBank/DDBJ whole genome shotgun (WGS) entry which is preliminary data.</text>
</comment>
<dbReference type="RefSeq" id="WP_378977708.1">
    <property type="nucleotide sequence ID" value="NZ_JBHRVD010000001.1"/>
</dbReference>
<accession>A0ABV7MJ78</accession>
<dbReference type="EMBL" id="JBHRVD010000001">
    <property type="protein sequence ID" value="MFC3321384.1"/>
    <property type="molecule type" value="Genomic_DNA"/>
</dbReference>
<sequence length="362" mass="38482">MFRSRVIKLAQANPLIDRAPVKPFDPIADQAAVARSGGQGRPDASPSIEALFALPRIGSRSGRRSLALGGGERGGRLSACRDGGARAINLQCTAILSVCALLMLGSAAGAAEAPSPPVLKSCAGRAIVTRGDWSAYVCEAAKRFDLPERLIRAVMHVESIGDVDAVSPKGAMGLMQIMPATWEELRIRHGLGNDPFEPRDNILAGAAYLREMLDRFGPKGFLGAYNAGPQRYQEHLSKGRPLPRETSNYVAKFMPLIEGAVEIPPRSRGLGSRSSADHSQLFERGAAAMNDAASRGDGGVDRIDQTVFTEIRSGDMPSRIGTAVDDLTALEPPSDIAPEEARPSLKLGANNLFIPRPLGASR</sequence>
<dbReference type="Gene3D" id="1.10.530.10">
    <property type="match status" value="1"/>
</dbReference>
<dbReference type="Pfam" id="PF01464">
    <property type="entry name" value="SLT"/>
    <property type="match status" value="1"/>
</dbReference>
<dbReference type="PANTHER" id="PTHR37423:SF2">
    <property type="entry name" value="MEMBRANE-BOUND LYTIC MUREIN TRANSGLYCOSYLASE C"/>
    <property type="match status" value="1"/>
</dbReference>
<dbReference type="InterPro" id="IPR008258">
    <property type="entry name" value="Transglycosylase_SLT_dom_1"/>
</dbReference>
<comment type="similarity">
    <text evidence="2">Belongs to the virb1 family.</text>
</comment>
<evidence type="ECO:0000259" key="3">
    <source>
        <dbReference type="Pfam" id="PF01464"/>
    </source>
</evidence>
<dbReference type="PANTHER" id="PTHR37423">
    <property type="entry name" value="SOLUBLE LYTIC MUREIN TRANSGLYCOSYLASE-RELATED"/>
    <property type="match status" value="1"/>
</dbReference>
<proteinExistence type="inferred from homology"/>
<dbReference type="SUPFAM" id="SSF53955">
    <property type="entry name" value="Lysozyme-like"/>
    <property type="match status" value="1"/>
</dbReference>
<evidence type="ECO:0000313" key="4">
    <source>
        <dbReference type="EMBL" id="MFC3321384.1"/>
    </source>
</evidence>